<feature type="compositionally biased region" description="Low complexity" evidence="1">
    <location>
        <begin position="394"/>
        <end position="428"/>
    </location>
</feature>
<sequence length="808" mass="85532">MDVPTQSSDPPSTSQSNETPVDSTQTNTAVNSQPSNGMAGGSETSAESPQSSDIAANSQSSEAPAQTTSSSETLPISGSSEVSGETPQTSEVTGGSGTGINQEQEVSTSQPSDTTSQSSETPAVPPLTVSESNQASADSSQTSEGIVPSETIETPAVTSQSASDTQIATATNEAPTETSSSDVAVSSQTSETSSESTSSNSGTVSESQSQSSTTSDESTTVPQSSESPVEPLQTTEAPKNAEGSTDPTQANNNEVTESGNAAATPVDSTSNDIVPALTGEGQESGLTTADSTHTESQTGETSVEQGHSIETSAASQIPGATVESQTTTNNQANDADLPNTATAVENGASTPASDAVPETTATETSTVEDKTSTQPIESGVTEIPLVSSSPNTIAEPTSTSAATTQESTESTTEPFSSSTSSTSSPLIASNSSFDVVTNTRHHFESYDDLVAKLNQTFEKSYIEITQALSELLKNETVFTNRTASESTTLSPLTTPTTGRPTVTPKPEIIAQNSSDGETPLYPDSVDTSLSDLSAPSYSSQEPLEPEDESLFGTTTPKYNSDVFLRGETSPGCLMEDRESFKRNAYSTVYSMTDGKPTMLSFLERETCVGTLSKTGRRTVRSRGILLPQLPLRLKIEAGMYIQNRLYLFDSSPAQKVWSFTYENSTRIYSLKSHSVISVDAFLQVCDILSHPPNFRVKAIAQFSLTDPTCIVYDKMGTPLLSANPSEEAVSLVNAIRYLMEREFVSQINSIFSWLDDSFVKSVYLYGTNGELYELYRDATSHNLWPMGKYRLIPYEEFPIPNGMVSGNF</sequence>
<protein>
    <submittedName>
        <fullName evidence="2">Uncharacterized protein</fullName>
    </submittedName>
</protein>
<organism evidence="2 3">
    <name type="scientific">Orchesella cincta</name>
    <name type="common">Springtail</name>
    <name type="synonym">Podura cincta</name>
    <dbReference type="NCBI Taxonomy" id="48709"/>
    <lineage>
        <taxon>Eukaryota</taxon>
        <taxon>Metazoa</taxon>
        <taxon>Ecdysozoa</taxon>
        <taxon>Arthropoda</taxon>
        <taxon>Hexapoda</taxon>
        <taxon>Collembola</taxon>
        <taxon>Entomobryomorpha</taxon>
        <taxon>Entomobryoidea</taxon>
        <taxon>Orchesellidae</taxon>
        <taxon>Orchesellinae</taxon>
        <taxon>Orchesella</taxon>
    </lineage>
</organism>
<dbReference type="Proteomes" id="UP000094527">
    <property type="component" value="Unassembled WGS sequence"/>
</dbReference>
<reference evidence="2 3" key="1">
    <citation type="journal article" date="2016" name="Genome Biol. Evol.">
        <title>Gene Family Evolution Reflects Adaptation to Soil Environmental Stressors in the Genome of the Collembolan Orchesella cincta.</title>
        <authorList>
            <person name="Faddeeva-Vakhrusheva A."/>
            <person name="Derks M.F."/>
            <person name="Anvar S.Y."/>
            <person name="Agamennone V."/>
            <person name="Suring W."/>
            <person name="Smit S."/>
            <person name="van Straalen N.M."/>
            <person name="Roelofs D."/>
        </authorList>
    </citation>
    <scope>NUCLEOTIDE SEQUENCE [LARGE SCALE GENOMIC DNA]</scope>
    <source>
        <tissue evidence="2">Mixed pool</tissue>
    </source>
</reference>
<feature type="compositionally biased region" description="Low complexity" evidence="1">
    <location>
        <begin position="1"/>
        <end position="16"/>
    </location>
</feature>
<keyword evidence="3" id="KW-1185">Reference proteome</keyword>
<feature type="compositionally biased region" description="Polar residues" evidence="1">
    <location>
        <begin position="221"/>
        <end position="272"/>
    </location>
</feature>
<feature type="compositionally biased region" description="Low complexity" evidence="1">
    <location>
        <begin position="176"/>
        <end position="220"/>
    </location>
</feature>
<dbReference type="AlphaFoldDB" id="A0A1D2N986"/>
<feature type="compositionally biased region" description="Low complexity" evidence="1">
    <location>
        <begin position="528"/>
        <end position="539"/>
    </location>
</feature>
<evidence type="ECO:0000256" key="1">
    <source>
        <dbReference type="SAM" id="MobiDB-lite"/>
    </source>
</evidence>
<dbReference type="OrthoDB" id="8251760at2759"/>
<comment type="caution">
    <text evidence="2">The sequence shown here is derived from an EMBL/GenBank/DDBJ whole genome shotgun (WGS) entry which is preliminary data.</text>
</comment>
<accession>A0A1D2N986</accession>
<evidence type="ECO:0000313" key="2">
    <source>
        <dbReference type="EMBL" id="ODN01797.1"/>
    </source>
</evidence>
<feature type="compositionally biased region" description="Low complexity" evidence="1">
    <location>
        <begin position="107"/>
        <end position="122"/>
    </location>
</feature>
<feature type="compositionally biased region" description="Polar residues" evidence="1">
    <location>
        <begin position="284"/>
        <end position="315"/>
    </location>
</feature>
<feature type="compositionally biased region" description="Polar residues" evidence="1">
    <location>
        <begin position="322"/>
        <end position="352"/>
    </location>
</feature>
<name>A0A1D2N986_ORCCI</name>
<feature type="compositionally biased region" description="Polar residues" evidence="1">
    <location>
        <begin position="156"/>
        <end position="175"/>
    </location>
</feature>
<feature type="region of interest" description="Disordered" evidence="1">
    <location>
        <begin position="1"/>
        <end position="428"/>
    </location>
</feature>
<feature type="region of interest" description="Disordered" evidence="1">
    <location>
        <begin position="481"/>
        <end position="555"/>
    </location>
</feature>
<dbReference type="OMA" id="FTDRWTP"/>
<feature type="compositionally biased region" description="Polar residues" evidence="1">
    <location>
        <begin position="129"/>
        <end position="144"/>
    </location>
</feature>
<feature type="compositionally biased region" description="Polar residues" evidence="1">
    <location>
        <begin position="17"/>
        <end position="106"/>
    </location>
</feature>
<evidence type="ECO:0000313" key="3">
    <source>
        <dbReference type="Proteomes" id="UP000094527"/>
    </source>
</evidence>
<gene>
    <name evidence="2" type="ORF">Ocin01_04865</name>
</gene>
<dbReference type="EMBL" id="LJIJ01000138">
    <property type="protein sequence ID" value="ODN01797.1"/>
    <property type="molecule type" value="Genomic_DNA"/>
</dbReference>
<proteinExistence type="predicted"/>
<feature type="compositionally biased region" description="Low complexity" evidence="1">
    <location>
        <begin position="482"/>
        <end position="506"/>
    </location>
</feature>